<proteinExistence type="predicted"/>
<dbReference type="EMBL" id="BQNB010014232">
    <property type="protein sequence ID" value="GJT25691.1"/>
    <property type="molecule type" value="Genomic_DNA"/>
</dbReference>
<organism evidence="2 3">
    <name type="scientific">Tanacetum coccineum</name>
    <dbReference type="NCBI Taxonomy" id="301880"/>
    <lineage>
        <taxon>Eukaryota</taxon>
        <taxon>Viridiplantae</taxon>
        <taxon>Streptophyta</taxon>
        <taxon>Embryophyta</taxon>
        <taxon>Tracheophyta</taxon>
        <taxon>Spermatophyta</taxon>
        <taxon>Magnoliopsida</taxon>
        <taxon>eudicotyledons</taxon>
        <taxon>Gunneridae</taxon>
        <taxon>Pentapetalae</taxon>
        <taxon>asterids</taxon>
        <taxon>campanulids</taxon>
        <taxon>Asterales</taxon>
        <taxon>Asteraceae</taxon>
        <taxon>Asteroideae</taxon>
        <taxon>Anthemideae</taxon>
        <taxon>Anthemidinae</taxon>
        <taxon>Tanacetum</taxon>
    </lineage>
</organism>
<reference evidence="2" key="1">
    <citation type="journal article" date="2022" name="Int. J. Mol. Sci.">
        <title>Draft Genome of Tanacetum Coccineum: Genomic Comparison of Closely Related Tanacetum-Family Plants.</title>
        <authorList>
            <person name="Yamashiro T."/>
            <person name="Shiraishi A."/>
            <person name="Nakayama K."/>
            <person name="Satake H."/>
        </authorList>
    </citation>
    <scope>NUCLEOTIDE SEQUENCE</scope>
</reference>
<keyword evidence="3" id="KW-1185">Reference proteome</keyword>
<accession>A0ABQ5CF43</accession>
<evidence type="ECO:0000313" key="2">
    <source>
        <dbReference type="EMBL" id="GJT25691.1"/>
    </source>
</evidence>
<dbReference type="Proteomes" id="UP001151760">
    <property type="component" value="Unassembled WGS sequence"/>
</dbReference>
<gene>
    <name evidence="2" type="ORF">Tco_0895628</name>
</gene>
<reference evidence="2" key="2">
    <citation type="submission" date="2022-01" db="EMBL/GenBank/DDBJ databases">
        <authorList>
            <person name="Yamashiro T."/>
            <person name="Shiraishi A."/>
            <person name="Satake H."/>
            <person name="Nakayama K."/>
        </authorList>
    </citation>
    <scope>NUCLEOTIDE SEQUENCE</scope>
</reference>
<evidence type="ECO:0000256" key="1">
    <source>
        <dbReference type="SAM" id="MobiDB-lite"/>
    </source>
</evidence>
<name>A0ABQ5CF43_9ASTR</name>
<sequence>MVQGMEKERMGMCTQEGPTKLSPFAQTNTHRTFIKENIEASRTLTGEHDQHNKIGENPKKLTCKEAFQMLVQRHQGIQRYEIDRPTSSRLTVLRCIIQKQHVIQRYEINRPTPSRVMVLGCSLQKQHVIQRYEINRLAPSRVMVLRCSMSYKDMKLIVRHYQG</sequence>
<feature type="compositionally biased region" description="Basic and acidic residues" evidence="1">
    <location>
        <begin position="1"/>
        <end position="10"/>
    </location>
</feature>
<feature type="region of interest" description="Disordered" evidence="1">
    <location>
        <begin position="1"/>
        <end position="24"/>
    </location>
</feature>
<evidence type="ECO:0000313" key="3">
    <source>
        <dbReference type="Proteomes" id="UP001151760"/>
    </source>
</evidence>
<protein>
    <submittedName>
        <fullName evidence="2">Uncharacterized protein</fullName>
    </submittedName>
</protein>
<comment type="caution">
    <text evidence="2">The sequence shown here is derived from an EMBL/GenBank/DDBJ whole genome shotgun (WGS) entry which is preliminary data.</text>
</comment>